<gene>
    <name evidence="1" type="ORF">KK1_035700</name>
</gene>
<name>A0A151RK06_CAJCA</name>
<dbReference type="EMBL" id="KQ483695">
    <property type="protein sequence ID" value="KYP42886.1"/>
    <property type="molecule type" value="Genomic_DNA"/>
</dbReference>
<evidence type="ECO:0000313" key="2">
    <source>
        <dbReference type="Proteomes" id="UP000075243"/>
    </source>
</evidence>
<proteinExistence type="predicted"/>
<sequence>MNLSPTHIGIVPVRLFSPRSKDINWIFFFRVVGSVPESELLRICKNCNLAKEPIDGGKFPTKRLLCKFTSSKNGQIFQQSGICPDKLFDARLRSSKCIGLSRFLHKKSSMDPENELLERSNQYTLFER</sequence>
<dbReference type="AlphaFoldDB" id="A0A151RK06"/>
<reference evidence="1" key="1">
    <citation type="journal article" date="2012" name="Nat. Biotechnol.">
        <title>Draft genome sequence of pigeonpea (Cajanus cajan), an orphan legume crop of resource-poor farmers.</title>
        <authorList>
            <person name="Varshney R.K."/>
            <person name="Chen W."/>
            <person name="Li Y."/>
            <person name="Bharti A.K."/>
            <person name="Saxena R.K."/>
            <person name="Schlueter J.A."/>
            <person name="Donoghue M.T."/>
            <person name="Azam S."/>
            <person name="Fan G."/>
            <person name="Whaley A.M."/>
            <person name="Farmer A.D."/>
            <person name="Sheridan J."/>
            <person name="Iwata A."/>
            <person name="Tuteja R."/>
            <person name="Penmetsa R.V."/>
            <person name="Wu W."/>
            <person name="Upadhyaya H.D."/>
            <person name="Yang S.P."/>
            <person name="Shah T."/>
            <person name="Saxena K.B."/>
            <person name="Michael T."/>
            <person name="McCombie W.R."/>
            <person name="Yang B."/>
            <person name="Zhang G."/>
            <person name="Yang H."/>
            <person name="Wang J."/>
            <person name="Spillane C."/>
            <person name="Cook D.R."/>
            <person name="May G.D."/>
            <person name="Xu X."/>
            <person name="Jackson S.A."/>
        </authorList>
    </citation>
    <scope>NUCLEOTIDE SEQUENCE [LARGE SCALE GENOMIC DNA]</scope>
</reference>
<dbReference type="Proteomes" id="UP000075243">
    <property type="component" value="Unassembled WGS sequence"/>
</dbReference>
<accession>A0A151RK06</accession>
<protein>
    <submittedName>
        <fullName evidence="1">Uncharacterized protein</fullName>
    </submittedName>
</protein>
<organism evidence="1 2">
    <name type="scientific">Cajanus cajan</name>
    <name type="common">Pigeon pea</name>
    <name type="synonym">Cajanus indicus</name>
    <dbReference type="NCBI Taxonomy" id="3821"/>
    <lineage>
        <taxon>Eukaryota</taxon>
        <taxon>Viridiplantae</taxon>
        <taxon>Streptophyta</taxon>
        <taxon>Embryophyta</taxon>
        <taxon>Tracheophyta</taxon>
        <taxon>Spermatophyta</taxon>
        <taxon>Magnoliopsida</taxon>
        <taxon>eudicotyledons</taxon>
        <taxon>Gunneridae</taxon>
        <taxon>Pentapetalae</taxon>
        <taxon>rosids</taxon>
        <taxon>fabids</taxon>
        <taxon>Fabales</taxon>
        <taxon>Fabaceae</taxon>
        <taxon>Papilionoideae</taxon>
        <taxon>50 kb inversion clade</taxon>
        <taxon>NPAAA clade</taxon>
        <taxon>indigoferoid/millettioid clade</taxon>
        <taxon>Phaseoleae</taxon>
        <taxon>Cajanus</taxon>
    </lineage>
</organism>
<dbReference type="Gramene" id="C.cajan_35620.t">
    <property type="protein sequence ID" value="C.cajan_35620.t.cds1"/>
    <property type="gene ID" value="C.cajan_35620"/>
</dbReference>
<evidence type="ECO:0000313" key="1">
    <source>
        <dbReference type="EMBL" id="KYP42886.1"/>
    </source>
</evidence>
<keyword evidence="2" id="KW-1185">Reference proteome</keyword>